<protein>
    <submittedName>
        <fullName evidence="1">Uncharacterized protein</fullName>
    </submittedName>
</protein>
<accession>A0A167SNJ1</accession>
<evidence type="ECO:0000313" key="1">
    <source>
        <dbReference type="EMBL" id="KZP02092.1"/>
    </source>
</evidence>
<reference evidence="1 2" key="1">
    <citation type="journal article" date="2016" name="Mol. Biol. Evol.">
        <title>Comparative Genomics of Early-Diverging Mushroom-Forming Fungi Provides Insights into the Origins of Lignocellulose Decay Capabilities.</title>
        <authorList>
            <person name="Nagy L.G."/>
            <person name="Riley R."/>
            <person name="Tritt A."/>
            <person name="Adam C."/>
            <person name="Daum C."/>
            <person name="Floudas D."/>
            <person name="Sun H."/>
            <person name="Yadav J.S."/>
            <person name="Pangilinan J."/>
            <person name="Larsson K.H."/>
            <person name="Matsuura K."/>
            <person name="Barry K."/>
            <person name="Labutti K."/>
            <person name="Kuo R."/>
            <person name="Ohm R.A."/>
            <person name="Bhattacharya S.S."/>
            <person name="Shirouzu T."/>
            <person name="Yoshinaga Y."/>
            <person name="Martin F.M."/>
            <person name="Grigoriev I.V."/>
            <person name="Hibbett D.S."/>
        </authorList>
    </citation>
    <scope>NUCLEOTIDE SEQUENCE [LARGE SCALE GENOMIC DNA]</scope>
    <source>
        <strain evidence="1 2">CBS 109695</strain>
    </source>
</reference>
<dbReference type="OrthoDB" id="2637024at2759"/>
<organism evidence="1 2">
    <name type="scientific">Athelia psychrophila</name>
    <dbReference type="NCBI Taxonomy" id="1759441"/>
    <lineage>
        <taxon>Eukaryota</taxon>
        <taxon>Fungi</taxon>
        <taxon>Dikarya</taxon>
        <taxon>Basidiomycota</taxon>
        <taxon>Agaricomycotina</taxon>
        <taxon>Agaricomycetes</taxon>
        <taxon>Agaricomycetidae</taxon>
        <taxon>Atheliales</taxon>
        <taxon>Atheliaceae</taxon>
        <taxon>Athelia</taxon>
    </lineage>
</organism>
<dbReference type="AlphaFoldDB" id="A0A167SNJ1"/>
<name>A0A167SNJ1_9AGAM</name>
<proteinExistence type="predicted"/>
<dbReference type="Proteomes" id="UP000076532">
    <property type="component" value="Unassembled WGS sequence"/>
</dbReference>
<gene>
    <name evidence="1" type="ORF">FIBSPDRAFT_1056096</name>
</gene>
<evidence type="ECO:0000313" key="2">
    <source>
        <dbReference type="Proteomes" id="UP000076532"/>
    </source>
</evidence>
<sequence>MKAPRRPFPSFSLAMSETLDSAGSHVPLERSSQVFRYQPYPRSRRVIDLDGRAMRTIDERFNEPTLNRTSTVRVPPICDNKQDADSAVIHLHDAVHMAGKDRQGGSRARRLSMTTLIIDLALAVKHKMSKSHPSKA</sequence>
<dbReference type="EMBL" id="KV419018">
    <property type="protein sequence ID" value="KZP02092.1"/>
    <property type="molecule type" value="Genomic_DNA"/>
</dbReference>
<keyword evidence="2" id="KW-1185">Reference proteome</keyword>